<protein>
    <submittedName>
        <fullName evidence="2">Uncharacterized protein</fullName>
    </submittedName>
</protein>
<feature type="compositionally biased region" description="Polar residues" evidence="1">
    <location>
        <begin position="133"/>
        <end position="142"/>
    </location>
</feature>
<reference evidence="2" key="1">
    <citation type="submission" date="2018-05" db="EMBL/GenBank/DDBJ databases">
        <authorList>
            <person name="Lanie J.A."/>
            <person name="Ng W.-L."/>
            <person name="Kazmierczak K.M."/>
            <person name="Andrzejewski T.M."/>
            <person name="Davidsen T.M."/>
            <person name="Wayne K.J."/>
            <person name="Tettelin H."/>
            <person name="Glass J.I."/>
            <person name="Rusch D."/>
            <person name="Podicherti R."/>
            <person name="Tsui H.-C.T."/>
            <person name="Winkler M.E."/>
        </authorList>
    </citation>
    <scope>NUCLEOTIDE SEQUENCE</scope>
</reference>
<feature type="region of interest" description="Disordered" evidence="1">
    <location>
        <begin position="114"/>
        <end position="142"/>
    </location>
</feature>
<dbReference type="EMBL" id="UINC01052085">
    <property type="protein sequence ID" value="SVB66992.1"/>
    <property type="molecule type" value="Genomic_DNA"/>
</dbReference>
<gene>
    <name evidence="2" type="ORF">METZ01_LOCUS219846</name>
</gene>
<accession>A0A382FWJ8</accession>
<evidence type="ECO:0000256" key="1">
    <source>
        <dbReference type="SAM" id="MobiDB-lite"/>
    </source>
</evidence>
<proteinExistence type="predicted"/>
<evidence type="ECO:0000313" key="2">
    <source>
        <dbReference type="EMBL" id="SVB66992.1"/>
    </source>
</evidence>
<name>A0A382FWJ8_9ZZZZ</name>
<sequence length="142" mass="15820">MYDKIPYDLFMECRSCGVENMIADYDPSMRIFCSQCRDHLIDDGIVATHVEYVCQECDTRLILLEDTEIEIGESACSCGSTDLLKVGKTALPKEAAQAGGLVEEGMDDDEVLEDTDWLRPGDSGDVDDDNYENMFSQDPGQN</sequence>
<dbReference type="AlphaFoldDB" id="A0A382FWJ8"/>
<organism evidence="2">
    <name type="scientific">marine metagenome</name>
    <dbReference type="NCBI Taxonomy" id="408172"/>
    <lineage>
        <taxon>unclassified sequences</taxon>
        <taxon>metagenomes</taxon>
        <taxon>ecological metagenomes</taxon>
    </lineage>
</organism>